<gene>
    <name evidence="4" type="ORF">EIP75_15660</name>
</gene>
<protein>
    <submittedName>
        <fullName evidence="4">Lipolytic enzyme</fullName>
    </submittedName>
</protein>
<feature type="domain" description="Ice-binding protein C-terminal" evidence="3">
    <location>
        <begin position="301"/>
        <end position="325"/>
    </location>
</feature>
<dbReference type="CDD" id="cd01846">
    <property type="entry name" value="fatty_acyltransferase_like"/>
    <property type="match status" value="1"/>
</dbReference>
<organism evidence="4 5">
    <name type="scientific">Aquabacterium soli</name>
    <dbReference type="NCBI Taxonomy" id="2493092"/>
    <lineage>
        <taxon>Bacteria</taxon>
        <taxon>Pseudomonadati</taxon>
        <taxon>Pseudomonadota</taxon>
        <taxon>Betaproteobacteria</taxon>
        <taxon>Burkholderiales</taxon>
        <taxon>Aquabacterium</taxon>
    </lineage>
</organism>
<evidence type="ECO:0000313" key="4">
    <source>
        <dbReference type="EMBL" id="RRS03383.1"/>
    </source>
</evidence>
<sequence>MPTRSIRSVLPLLRMRPLAAGALALIVAASQAQAAPSKLVVFGDSLSDNGNASALVGQYGLDLPAEPYFEGRFSNGPVAVEVMASQLGLSLDNHAFGGALSGVNNRINALGLLDGTGVQGQITSYLSGTGGTTDASALYVVWGGANDFLSSPTAATVNTAISNLAQNVNLLYQAGARDFFIPNLPDLSTTADAIEAGGAEQAGAHQLSVAFNTALAQTMAGLQSSLQGAHIQVFDTFGALATLRADYIAQGYNVTQGCWDGDMFGQGSLCADPSKYYLWDGLHPTAGVHQAVGQAFAQAVAVPEPAAWALSLVGVGMVGLMAHRRRTTVAQTVAA</sequence>
<feature type="signal peptide" evidence="2">
    <location>
        <begin position="1"/>
        <end position="34"/>
    </location>
</feature>
<evidence type="ECO:0000259" key="3">
    <source>
        <dbReference type="Pfam" id="PF07589"/>
    </source>
</evidence>
<dbReference type="InterPro" id="IPR036514">
    <property type="entry name" value="SGNH_hydro_sf"/>
</dbReference>
<dbReference type="Pfam" id="PF00657">
    <property type="entry name" value="Lipase_GDSL"/>
    <property type="match status" value="1"/>
</dbReference>
<dbReference type="EMBL" id="RSED01000012">
    <property type="protein sequence ID" value="RRS03383.1"/>
    <property type="molecule type" value="Genomic_DNA"/>
</dbReference>
<keyword evidence="1" id="KW-0378">Hydrolase</keyword>
<dbReference type="InterPro" id="IPR001087">
    <property type="entry name" value="GDSL"/>
</dbReference>
<dbReference type="PANTHER" id="PTHR45648">
    <property type="entry name" value="GDSL LIPASE/ACYLHYDROLASE FAMILY PROTEIN (AFU_ORTHOLOGUE AFUA_4G14700)"/>
    <property type="match status" value="1"/>
</dbReference>
<evidence type="ECO:0000256" key="2">
    <source>
        <dbReference type="SAM" id="SignalP"/>
    </source>
</evidence>
<dbReference type="AlphaFoldDB" id="A0A3R8S1S1"/>
<proteinExistence type="predicted"/>
<dbReference type="InterPro" id="IPR013424">
    <property type="entry name" value="Ice-binding_C"/>
</dbReference>
<dbReference type="InterPro" id="IPR051058">
    <property type="entry name" value="GDSL_Est/Lipase"/>
</dbReference>
<accession>A0A3R8S1S1</accession>
<evidence type="ECO:0000256" key="1">
    <source>
        <dbReference type="ARBA" id="ARBA00022801"/>
    </source>
</evidence>
<dbReference type="GO" id="GO:0016788">
    <property type="term" value="F:hydrolase activity, acting on ester bonds"/>
    <property type="evidence" value="ECO:0007669"/>
    <property type="project" value="InterPro"/>
</dbReference>
<reference evidence="4 5" key="1">
    <citation type="submission" date="2018-12" db="EMBL/GenBank/DDBJ databases">
        <title>The whole draft genome of Aquabacterium sp. SJQ9.</title>
        <authorList>
            <person name="Sun L."/>
            <person name="Gao X."/>
            <person name="Chen W."/>
            <person name="Huang K."/>
        </authorList>
    </citation>
    <scope>NUCLEOTIDE SEQUENCE [LARGE SCALE GENOMIC DNA]</scope>
    <source>
        <strain evidence="4 5">SJQ9</strain>
    </source>
</reference>
<dbReference type="PANTHER" id="PTHR45648:SF22">
    <property type="entry name" value="GDSL LIPASE_ACYLHYDROLASE FAMILY PROTEIN (AFU_ORTHOLOGUE AFUA_4G14700)"/>
    <property type="match status" value="1"/>
</dbReference>
<keyword evidence="2" id="KW-0732">Signal</keyword>
<dbReference type="SUPFAM" id="SSF52266">
    <property type="entry name" value="SGNH hydrolase"/>
    <property type="match status" value="1"/>
</dbReference>
<dbReference type="Proteomes" id="UP000269265">
    <property type="component" value="Unassembled WGS sequence"/>
</dbReference>
<evidence type="ECO:0000313" key="5">
    <source>
        <dbReference type="Proteomes" id="UP000269265"/>
    </source>
</evidence>
<keyword evidence="5" id="KW-1185">Reference proteome</keyword>
<comment type="caution">
    <text evidence="4">The sequence shown here is derived from an EMBL/GenBank/DDBJ whole genome shotgun (WGS) entry which is preliminary data.</text>
</comment>
<dbReference type="Gene3D" id="3.40.50.1110">
    <property type="entry name" value="SGNH hydrolase"/>
    <property type="match status" value="1"/>
</dbReference>
<dbReference type="Pfam" id="PF07589">
    <property type="entry name" value="PEP-CTERM"/>
    <property type="match status" value="1"/>
</dbReference>
<feature type="chain" id="PRO_5018667732" evidence="2">
    <location>
        <begin position="35"/>
        <end position="335"/>
    </location>
</feature>
<name>A0A3R8S1S1_9BURK</name>